<feature type="transmembrane region" description="Helical" evidence="8">
    <location>
        <begin position="249"/>
        <end position="281"/>
    </location>
</feature>
<evidence type="ECO:0000256" key="1">
    <source>
        <dbReference type="ARBA" id="ARBA00004651"/>
    </source>
</evidence>
<dbReference type="GO" id="GO:0022857">
    <property type="term" value="F:transmembrane transporter activity"/>
    <property type="evidence" value="ECO:0007669"/>
    <property type="project" value="InterPro"/>
</dbReference>
<dbReference type="EMBL" id="MELI01000076">
    <property type="protein sequence ID" value="OFW33069.1"/>
    <property type="molecule type" value="Genomic_DNA"/>
</dbReference>
<sequence>MNIRVADWMKAIIVTGTIVLAFLIAGRVYNTIQIFAGALIIAYILTPLVTYLEARKVHRYLAITFAYVVLIAAIALALAVVVPLIVTQVRGFGEGLPSYSKTLQNLASALSGLVEDTGLSLYVDIDPQLLVGQATTIIAEQLGNVISFIPSVLTSIVEGVLVLFISLYVLLAIPTMQRGIKSVLPDDEAKVVYDDFNVTMRKDLNRYIAGLILVMITVGIMSGIAYWVIGIPYPLLLGIWAGITELIPYLGPALGVIPALIIALTVSPLTVAITLAVFVAIQILESLVISPTILGALGRLNPLVVILSLLAGAELGGILGLILAVPIVVFVSSLVAFTQQNFRYLKSETGPDRITLHRGRPEESEADG</sequence>
<feature type="transmembrane region" description="Helical" evidence="8">
    <location>
        <begin position="32"/>
        <end position="52"/>
    </location>
</feature>
<dbReference type="InterPro" id="IPR002549">
    <property type="entry name" value="AI-2E-like"/>
</dbReference>
<keyword evidence="6 8" id="KW-1133">Transmembrane helix</keyword>
<protein>
    <recommendedName>
        <fullName evidence="11">AI-2E family transporter</fullName>
    </recommendedName>
</protein>
<dbReference type="PANTHER" id="PTHR21716">
    <property type="entry name" value="TRANSMEMBRANE PROTEIN"/>
    <property type="match status" value="1"/>
</dbReference>
<feature type="transmembrane region" description="Helical" evidence="8">
    <location>
        <begin position="318"/>
        <end position="337"/>
    </location>
</feature>
<keyword evidence="3" id="KW-0813">Transport</keyword>
<feature type="transmembrane region" description="Helical" evidence="8">
    <location>
        <begin position="207"/>
        <end position="229"/>
    </location>
</feature>
<gene>
    <name evidence="9" type="ORF">A2074_01650</name>
</gene>
<evidence type="ECO:0000313" key="9">
    <source>
        <dbReference type="EMBL" id="OFW33069.1"/>
    </source>
</evidence>
<keyword evidence="5 8" id="KW-0812">Transmembrane</keyword>
<evidence type="ECO:0000256" key="4">
    <source>
        <dbReference type="ARBA" id="ARBA00022475"/>
    </source>
</evidence>
<evidence type="ECO:0000256" key="8">
    <source>
        <dbReference type="SAM" id="Phobius"/>
    </source>
</evidence>
<evidence type="ECO:0000256" key="2">
    <source>
        <dbReference type="ARBA" id="ARBA00009773"/>
    </source>
</evidence>
<proteinExistence type="inferred from homology"/>
<dbReference type="PANTHER" id="PTHR21716:SF53">
    <property type="entry name" value="PERMEASE PERM-RELATED"/>
    <property type="match status" value="1"/>
</dbReference>
<dbReference type="Proteomes" id="UP000178086">
    <property type="component" value="Unassembled WGS sequence"/>
</dbReference>
<feature type="transmembrane region" description="Helical" evidence="8">
    <location>
        <begin position="293"/>
        <end position="312"/>
    </location>
</feature>
<evidence type="ECO:0000256" key="3">
    <source>
        <dbReference type="ARBA" id="ARBA00022448"/>
    </source>
</evidence>
<evidence type="ECO:0000313" key="10">
    <source>
        <dbReference type="Proteomes" id="UP000178086"/>
    </source>
</evidence>
<feature type="transmembrane region" description="Helical" evidence="8">
    <location>
        <begin position="148"/>
        <end position="171"/>
    </location>
</feature>
<keyword evidence="4" id="KW-1003">Cell membrane</keyword>
<dbReference type="GO" id="GO:0005886">
    <property type="term" value="C:plasma membrane"/>
    <property type="evidence" value="ECO:0007669"/>
    <property type="project" value="UniProtKB-SubCell"/>
</dbReference>
<evidence type="ECO:0008006" key="11">
    <source>
        <dbReference type="Google" id="ProtNLM"/>
    </source>
</evidence>
<evidence type="ECO:0000256" key="7">
    <source>
        <dbReference type="ARBA" id="ARBA00023136"/>
    </source>
</evidence>
<keyword evidence="7 8" id="KW-0472">Membrane</keyword>
<feature type="transmembrane region" description="Helical" evidence="8">
    <location>
        <begin position="7"/>
        <end position="26"/>
    </location>
</feature>
<evidence type="ECO:0000256" key="5">
    <source>
        <dbReference type="ARBA" id="ARBA00022692"/>
    </source>
</evidence>
<accession>A0A1F2UJ70</accession>
<dbReference type="AlphaFoldDB" id="A0A1F2UJ70"/>
<dbReference type="PRINTS" id="PR00702">
    <property type="entry name" value="ACRIFLAVINRP"/>
</dbReference>
<comment type="similarity">
    <text evidence="2">Belongs to the autoinducer-2 exporter (AI-2E) (TC 2.A.86) family.</text>
</comment>
<reference evidence="9 10" key="1">
    <citation type="journal article" date="2016" name="Nat. Commun.">
        <title>Thousands of microbial genomes shed light on interconnected biogeochemical processes in an aquifer system.</title>
        <authorList>
            <person name="Anantharaman K."/>
            <person name="Brown C.T."/>
            <person name="Hug L.A."/>
            <person name="Sharon I."/>
            <person name="Castelle C.J."/>
            <person name="Probst A.J."/>
            <person name="Thomas B.C."/>
            <person name="Singh A."/>
            <person name="Wilkins M.J."/>
            <person name="Karaoz U."/>
            <person name="Brodie E.L."/>
            <person name="Williams K.H."/>
            <person name="Hubbard S.S."/>
            <person name="Banfield J.F."/>
        </authorList>
    </citation>
    <scope>NUCLEOTIDE SEQUENCE [LARGE SCALE GENOMIC DNA]</scope>
</reference>
<dbReference type="InterPro" id="IPR001036">
    <property type="entry name" value="Acrflvin-R"/>
</dbReference>
<dbReference type="Pfam" id="PF01594">
    <property type="entry name" value="AI-2E_transport"/>
    <property type="match status" value="1"/>
</dbReference>
<comment type="subcellular location">
    <subcellularLocation>
        <location evidence="1">Cell membrane</location>
        <topology evidence="1">Multi-pass membrane protein</topology>
    </subcellularLocation>
</comment>
<feature type="transmembrane region" description="Helical" evidence="8">
    <location>
        <begin position="64"/>
        <end position="86"/>
    </location>
</feature>
<organism evidence="9 10">
    <name type="scientific">Candidatus Aquicultor primus</name>
    <dbReference type="NCBI Taxonomy" id="1797195"/>
    <lineage>
        <taxon>Bacteria</taxon>
        <taxon>Bacillati</taxon>
        <taxon>Actinomycetota</taxon>
        <taxon>Candidatus Aquicultoria</taxon>
        <taxon>Candidatus Aquicultorales</taxon>
        <taxon>Candidatus Aquicultoraceae</taxon>
        <taxon>Candidatus Aquicultor</taxon>
    </lineage>
</organism>
<name>A0A1F2UJ70_9ACTN</name>
<comment type="caution">
    <text evidence="9">The sequence shown here is derived from an EMBL/GenBank/DDBJ whole genome shotgun (WGS) entry which is preliminary data.</text>
</comment>
<evidence type="ECO:0000256" key="6">
    <source>
        <dbReference type="ARBA" id="ARBA00022989"/>
    </source>
</evidence>